<dbReference type="Gene3D" id="1.10.790.20">
    <property type="entry name" value="Domain of unknown function DUF1476"/>
    <property type="match status" value="1"/>
</dbReference>
<dbReference type="InterPro" id="IPR038293">
    <property type="entry name" value="ATPase_inh_sub_z_sf"/>
</dbReference>
<evidence type="ECO:0000313" key="1">
    <source>
        <dbReference type="EMBL" id="OYQ35920.1"/>
    </source>
</evidence>
<dbReference type="AlphaFoldDB" id="A0A255Z5L4"/>
<sequence length="106" mass="12136">MTTFDEREQAFENKFKHDQELLFRIYARRAKLAGLWAADLLGLSGDDAAAYAKQIVSVDFEEPGHKDIVRRILSDFQAKGVDVSEHRIEKELDGLLETARQQIQSE</sequence>
<proteinExistence type="predicted"/>
<gene>
    <name evidence="1" type="ORF">CHU95_06580</name>
</gene>
<reference evidence="1 2" key="1">
    <citation type="submission" date="2017-07" db="EMBL/GenBank/DDBJ databases">
        <title>Niveispirillum cyanobacteriorum sp. nov., isolated from cyanobacterial aggregates in a eutrophic lake.</title>
        <authorList>
            <person name="Cai H."/>
        </authorList>
    </citation>
    <scope>NUCLEOTIDE SEQUENCE [LARGE SCALE GENOMIC DNA]</scope>
    <source>
        <strain evidence="2">TH1-14</strain>
    </source>
</reference>
<dbReference type="Proteomes" id="UP000216998">
    <property type="component" value="Unassembled WGS sequence"/>
</dbReference>
<dbReference type="RefSeq" id="WP_094454943.1">
    <property type="nucleotide sequence ID" value="NZ_NOXU01000024.1"/>
</dbReference>
<dbReference type="OrthoDB" id="9810387at2"/>
<dbReference type="Pfam" id="PF07345">
    <property type="entry name" value="ATPaseInh_sub_z"/>
    <property type="match status" value="1"/>
</dbReference>
<dbReference type="EMBL" id="NOXU01000024">
    <property type="protein sequence ID" value="OYQ35920.1"/>
    <property type="molecule type" value="Genomic_DNA"/>
</dbReference>
<protein>
    <submittedName>
        <fullName evidence="1">Aldolase</fullName>
    </submittedName>
</protein>
<comment type="caution">
    <text evidence="1">The sequence shown here is derived from an EMBL/GenBank/DDBJ whole genome shotgun (WGS) entry which is preliminary data.</text>
</comment>
<dbReference type="PIRSF" id="PIRSF031780">
    <property type="entry name" value="UCP031780"/>
    <property type="match status" value="1"/>
</dbReference>
<keyword evidence="2" id="KW-1185">Reference proteome</keyword>
<evidence type="ECO:0000313" key="2">
    <source>
        <dbReference type="Proteomes" id="UP000216998"/>
    </source>
</evidence>
<accession>A0A255Z5L4</accession>
<organism evidence="1 2">
    <name type="scientific">Niveispirillum lacus</name>
    <dbReference type="NCBI Taxonomy" id="1981099"/>
    <lineage>
        <taxon>Bacteria</taxon>
        <taxon>Pseudomonadati</taxon>
        <taxon>Pseudomonadota</taxon>
        <taxon>Alphaproteobacteria</taxon>
        <taxon>Rhodospirillales</taxon>
        <taxon>Azospirillaceae</taxon>
        <taxon>Niveispirillum</taxon>
    </lineage>
</organism>
<dbReference type="InterPro" id="IPR009945">
    <property type="entry name" value="ATPase_inh_sub_z"/>
</dbReference>
<name>A0A255Z5L4_9PROT</name>